<gene>
    <name evidence="3" type="ORF">FHS60_001097</name>
</gene>
<accession>A0A7W5UW71</accession>
<dbReference type="Proteomes" id="UP000541425">
    <property type="component" value="Unassembled WGS sequence"/>
</dbReference>
<evidence type="ECO:0000256" key="1">
    <source>
        <dbReference type="SAM" id="SignalP"/>
    </source>
</evidence>
<feature type="domain" description="DUF4488" evidence="2">
    <location>
        <begin position="27"/>
        <end position="138"/>
    </location>
</feature>
<protein>
    <recommendedName>
        <fullName evidence="2">DUF4488 domain-containing protein</fullName>
    </recommendedName>
</protein>
<dbReference type="Gene3D" id="2.40.128.490">
    <property type="entry name" value="Uncharacterised protein PF14869, DUF4488"/>
    <property type="match status" value="1"/>
</dbReference>
<organism evidence="3 4">
    <name type="scientific">Alloprevotella rava</name>
    <dbReference type="NCBI Taxonomy" id="671218"/>
    <lineage>
        <taxon>Bacteria</taxon>
        <taxon>Pseudomonadati</taxon>
        <taxon>Bacteroidota</taxon>
        <taxon>Bacteroidia</taxon>
        <taxon>Bacteroidales</taxon>
        <taxon>Prevotellaceae</taxon>
        <taxon>Alloprevotella</taxon>
    </lineage>
</organism>
<proteinExistence type="predicted"/>
<name>A0A7W5UW71_9BACT</name>
<dbReference type="EMBL" id="JACICA010000004">
    <property type="protein sequence ID" value="MBB3702634.1"/>
    <property type="molecule type" value="Genomic_DNA"/>
</dbReference>
<keyword evidence="1" id="KW-0732">Signal</keyword>
<comment type="caution">
    <text evidence="3">The sequence shown here is derived from an EMBL/GenBank/DDBJ whole genome shotgun (WGS) entry which is preliminary data.</text>
</comment>
<feature type="chain" id="PRO_5031272724" description="DUF4488 domain-containing protein" evidence="1">
    <location>
        <begin position="22"/>
        <end position="151"/>
    </location>
</feature>
<reference evidence="3 4" key="1">
    <citation type="submission" date="2020-08" db="EMBL/GenBank/DDBJ databases">
        <title>Genomic Encyclopedia of Type Strains, Phase IV (KMG-IV): sequencing the most valuable type-strain genomes for metagenomic binning, comparative biology and taxonomic classification.</title>
        <authorList>
            <person name="Goeker M."/>
        </authorList>
    </citation>
    <scope>NUCLEOTIDE SEQUENCE [LARGE SCALE GENOMIC DNA]</scope>
    <source>
        <strain evidence="3 4">DSM 22548</strain>
    </source>
</reference>
<feature type="signal peptide" evidence="1">
    <location>
        <begin position="1"/>
        <end position="21"/>
    </location>
</feature>
<evidence type="ECO:0000259" key="2">
    <source>
        <dbReference type="Pfam" id="PF14869"/>
    </source>
</evidence>
<dbReference type="AlphaFoldDB" id="A0A7W5UW71"/>
<dbReference type="RefSeq" id="WP_183695917.1">
    <property type="nucleotide sequence ID" value="NZ_JACICA010000004.1"/>
</dbReference>
<sequence>MNKFRHIILSLAFIVGLTAYAQHSHPLLGIWQQEMITQEGNRILIPVWKIISGDGTFSVILMTNKDGRTVQTIEGSYVINSDNTYTEQVKTNVFDPQQKNTTNTLNYSFDTPDRLRVAYHLQGRNGPATESWVRVKLENPFGQSDKEPSKK</sequence>
<dbReference type="Pfam" id="PF14869">
    <property type="entry name" value="DUF4488"/>
    <property type="match status" value="1"/>
</dbReference>
<evidence type="ECO:0000313" key="4">
    <source>
        <dbReference type="Proteomes" id="UP000541425"/>
    </source>
</evidence>
<evidence type="ECO:0000313" key="3">
    <source>
        <dbReference type="EMBL" id="MBB3702634.1"/>
    </source>
</evidence>
<dbReference type="InterPro" id="IPR027991">
    <property type="entry name" value="DUF4488"/>
</dbReference>